<organism evidence="2 4">
    <name type="scientific">Xanthomonas fragariae</name>
    <dbReference type="NCBI Taxonomy" id="48664"/>
    <lineage>
        <taxon>Bacteria</taxon>
        <taxon>Pseudomonadati</taxon>
        <taxon>Pseudomonadota</taxon>
        <taxon>Gammaproteobacteria</taxon>
        <taxon>Lysobacterales</taxon>
        <taxon>Lysobacteraceae</taxon>
        <taxon>Xanthomonas</taxon>
    </lineage>
</organism>
<evidence type="ECO:0000313" key="2">
    <source>
        <dbReference type="EMBL" id="SMR03481.1"/>
    </source>
</evidence>
<protein>
    <submittedName>
        <fullName evidence="2">Uncharacterized protein</fullName>
    </submittedName>
</protein>
<sequence length="61" mass="6856">MHDTTRSIRTSDLAALAQATDATGQVDLTAYQGYRLMKAHQTLERVMNFERGWLHFQASGS</sequence>
<dbReference type="AlphaFoldDB" id="A0A1Y6HA88"/>
<accession>A0A1Y6HA88</accession>
<name>A0A1Y6HA88_9XANT</name>
<evidence type="ECO:0000313" key="1">
    <source>
        <dbReference type="EMBL" id="SMQ99451.1"/>
    </source>
</evidence>
<dbReference type="EMBL" id="LT853882">
    <property type="protein sequence ID" value="SMQ99451.1"/>
    <property type="molecule type" value="Genomic_DNA"/>
</dbReference>
<evidence type="ECO:0000313" key="4">
    <source>
        <dbReference type="Proteomes" id="UP000195953"/>
    </source>
</evidence>
<reference evidence="2 4" key="1">
    <citation type="submission" date="2017-05" db="EMBL/GenBank/DDBJ databases">
        <authorList>
            <person name="Song R."/>
            <person name="Chenine A.L."/>
            <person name="Ruprecht R.M."/>
        </authorList>
    </citation>
    <scope>NUCLEOTIDE SEQUENCE [LARGE SCALE GENOMIC DNA]</scope>
    <source>
        <strain evidence="2">PD5205</strain>
    </source>
</reference>
<proteinExistence type="predicted"/>
<dbReference type="Proteomes" id="UP000195953">
    <property type="component" value="Chromosome 1"/>
</dbReference>
<keyword evidence="3" id="KW-1185">Reference proteome</keyword>
<dbReference type="Proteomes" id="UP000195877">
    <property type="component" value="Chromosome 1"/>
</dbReference>
<dbReference type="GeneID" id="61896370"/>
<dbReference type="EMBL" id="LT853885">
    <property type="protein sequence ID" value="SMR03481.1"/>
    <property type="molecule type" value="Genomic_DNA"/>
</dbReference>
<gene>
    <name evidence="2" type="ORF">PD5205_02179</name>
    <name evidence="1" type="ORF">PD885_02208</name>
</gene>
<reference evidence="1 3" key="2">
    <citation type="submission" date="2017-05" db="EMBL/GenBank/DDBJ databases">
        <authorList>
            <person name="Blom J."/>
        </authorList>
    </citation>
    <scope>NUCLEOTIDE SEQUENCE [LARGE SCALE GENOMIC DNA]</scope>
    <source>
        <strain evidence="1">PD885</strain>
    </source>
</reference>
<dbReference type="RefSeq" id="WP_145954064.1">
    <property type="nucleotide sequence ID" value="NZ_CP016830.1"/>
</dbReference>
<evidence type="ECO:0000313" key="3">
    <source>
        <dbReference type="Proteomes" id="UP000195877"/>
    </source>
</evidence>